<dbReference type="PROSITE" id="PS51257">
    <property type="entry name" value="PROKAR_LIPOPROTEIN"/>
    <property type="match status" value="1"/>
</dbReference>
<dbReference type="STRING" id="1077974.GOEFS_020_00230"/>
<name>H0QWF8_9ACTN</name>
<dbReference type="Pfam" id="PF02470">
    <property type="entry name" value="MlaD"/>
    <property type="match status" value="1"/>
</dbReference>
<dbReference type="eggNOG" id="COG1463">
    <property type="taxonomic scope" value="Bacteria"/>
</dbReference>
<dbReference type="GO" id="GO:0005576">
    <property type="term" value="C:extracellular region"/>
    <property type="evidence" value="ECO:0007669"/>
    <property type="project" value="TreeGrafter"/>
</dbReference>
<proteinExistence type="predicted"/>
<sequence>MNPVMRIRRQLSLMVSILIGIAALGGCTFNPANHAMPGSGVDGPTYRVHIEFESVLNLPIGAAVMVNGNKVGTVQSVELGRDAVIAETDITDSVRLPSATRAELRQTTMLGDVYLALVPVGGGAELADGAKIPLAQTDPGVQVEEMLERIATFASGGSILRLQRSLDQLGRAVAMNPATTRALASSVARNLDGAARRTGDIGRMLGGMDHLTQTMLAMRPTIEFVFSDAAGLRLSRMPIFIKSVLNLIIDLETLTSGIEWLLPSLPTINMFLEKTSSVLRNKSAHAYQYNGPINDMISLVRNKVIPYLTGGPSVNISMLHIQGNGGDSTKDALVILRMAGLVK</sequence>
<dbReference type="EMBL" id="BAEH01000020">
    <property type="protein sequence ID" value="GAB17159.1"/>
    <property type="molecule type" value="Genomic_DNA"/>
</dbReference>
<protein>
    <submittedName>
        <fullName evidence="2">Mce family protein</fullName>
    </submittedName>
</protein>
<dbReference type="Proteomes" id="UP000035034">
    <property type="component" value="Unassembled WGS sequence"/>
</dbReference>
<feature type="domain" description="Mce/MlaD" evidence="1">
    <location>
        <begin position="44"/>
        <end position="119"/>
    </location>
</feature>
<evidence type="ECO:0000259" key="1">
    <source>
        <dbReference type="Pfam" id="PF02470"/>
    </source>
</evidence>
<dbReference type="InterPro" id="IPR052336">
    <property type="entry name" value="MlaD_Phospholipid_Transporter"/>
</dbReference>
<evidence type="ECO:0000313" key="3">
    <source>
        <dbReference type="Proteomes" id="UP000035034"/>
    </source>
</evidence>
<evidence type="ECO:0000313" key="2">
    <source>
        <dbReference type="EMBL" id="GAB17159.1"/>
    </source>
</evidence>
<dbReference type="PANTHER" id="PTHR33371:SF15">
    <property type="entry name" value="LIPOPROTEIN LPRN"/>
    <property type="match status" value="1"/>
</dbReference>
<reference evidence="2 3" key="1">
    <citation type="submission" date="2011-12" db="EMBL/GenBank/DDBJ databases">
        <title>Whole genome shotgun sequence of Gordonia effusa NBRC 100432.</title>
        <authorList>
            <person name="Yoshida I."/>
            <person name="Takarada H."/>
            <person name="Hosoyama A."/>
            <person name="Tsuchikane K."/>
            <person name="Katsumata H."/>
            <person name="Yamazaki S."/>
            <person name="Fujita N."/>
        </authorList>
    </citation>
    <scope>NUCLEOTIDE SEQUENCE [LARGE SCALE GENOMIC DNA]</scope>
    <source>
        <strain evidence="2 3">NBRC 100432</strain>
    </source>
</reference>
<comment type="caution">
    <text evidence="2">The sequence shown here is derived from an EMBL/GenBank/DDBJ whole genome shotgun (WGS) entry which is preliminary data.</text>
</comment>
<keyword evidence="3" id="KW-1185">Reference proteome</keyword>
<dbReference type="InterPro" id="IPR003399">
    <property type="entry name" value="Mce/MlaD"/>
</dbReference>
<gene>
    <name evidence="2" type="primary">mceE</name>
    <name evidence="2" type="ORF">GOEFS_020_00230</name>
</gene>
<accession>H0QWF8</accession>
<dbReference type="PANTHER" id="PTHR33371">
    <property type="entry name" value="INTERMEMBRANE PHOSPHOLIPID TRANSPORT SYSTEM BINDING PROTEIN MLAD-RELATED"/>
    <property type="match status" value="1"/>
</dbReference>
<organism evidence="2 3">
    <name type="scientific">Gordonia effusa NBRC 100432</name>
    <dbReference type="NCBI Taxonomy" id="1077974"/>
    <lineage>
        <taxon>Bacteria</taxon>
        <taxon>Bacillati</taxon>
        <taxon>Actinomycetota</taxon>
        <taxon>Actinomycetes</taxon>
        <taxon>Mycobacteriales</taxon>
        <taxon>Gordoniaceae</taxon>
        <taxon>Gordonia</taxon>
    </lineage>
</organism>
<dbReference type="AlphaFoldDB" id="H0QWF8"/>